<feature type="compositionally biased region" description="Basic and acidic residues" evidence="1">
    <location>
        <begin position="140"/>
        <end position="150"/>
    </location>
</feature>
<dbReference type="PANTHER" id="PTHR14740">
    <property type="entry name" value="CASPASE ACTIVITY AND APOPTOSIS INHIBITOR 1"/>
    <property type="match status" value="1"/>
</dbReference>
<organism evidence="2 3">
    <name type="scientific">Pyrocoelia pectoralis</name>
    <dbReference type="NCBI Taxonomy" id="417401"/>
    <lineage>
        <taxon>Eukaryota</taxon>
        <taxon>Metazoa</taxon>
        <taxon>Ecdysozoa</taxon>
        <taxon>Arthropoda</taxon>
        <taxon>Hexapoda</taxon>
        <taxon>Insecta</taxon>
        <taxon>Pterygota</taxon>
        <taxon>Neoptera</taxon>
        <taxon>Endopterygota</taxon>
        <taxon>Coleoptera</taxon>
        <taxon>Polyphaga</taxon>
        <taxon>Elateriformia</taxon>
        <taxon>Elateroidea</taxon>
        <taxon>Lampyridae</taxon>
        <taxon>Lampyrinae</taxon>
        <taxon>Pyrocoelia</taxon>
    </lineage>
</organism>
<name>A0AAN7USJ0_9COLE</name>
<gene>
    <name evidence="2" type="ORF">RI129_000176</name>
</gene>
<accession>A0AAN7USJ0</accession>
<dbReference type="Proteomes" id="UP001329430">
    <property type="component" value="Unassembled WGS sequence"/>
</dbReference>
<evidence type="ECO:0000313" key="3">
    <source>
        <dbReference type="Proteomes" id="UP001329430"/>
    </source>
</evidence>
<feature type="compositionally biased region" description="Basic residues" evidence="1">
    <location>
        <begin position="109"/>
        <end position="119"/>
    </location>
</feature>
<dbReference type="AlphaFoldDB" id="A0AAN7USJ0"/>
<dbReference type="PANTHER" id="PTHR14740:SF3">
    <property type="entry name" value="CASPASE ACTIVITY AND APOPTOSIS INHIBITOR 1"/>
    <property type="match status" value="1"/>
</dbReference>
<protein>
    <submittedName>
        <fullName evidence="2">Uncharacterized protein</fullName>
    </submittedName>
</protein>
<dbReference type="Pfam" id="PF15335">
    <property type="entry name" value="CAAP1"/>
    <property type="match status" value="1"/>
</dbReference>
<keyword evidence="3" id="KW-1185">Reference proteome</keyword>
<feature type="compositionally biased region" description="Polar residues" evidence="1">
    <location>
        <begin position="274"/>
        <end position="295"/>
    </location>
</feature>
<reference evidence="2 3" key="1">
    <citation type="journal article" date="2024" name="Insects">
        <title>An Improved Chromosome-Level Genome Assembly of the Firefly Pyrocoelia pectoralis.</title>
        <authorList>
            <person name="Fu X."/>
            <person name="Meyer-Rochow V.B."/>
            <person name="Ballantyne L."/>
            <person name="Zhu X."/>
        </authorList>
    </citation>
    <scope>NUCLEOTIDE SEQUENCE [LARGE SCALE GENOMIC DNA]</scope>
    <source>
        <strain evidence="2">XCY_ONT2</strain>
    </source>
</reference>
<dbReference type="InterPro" id="IPR038991">
    <property type="entry name" value="CAAP1"/>
</dbReference>
<dbReference type="GO" id="GO:0042981">
    <property type="term" value="P:regulation of apoptotic process"/>
    <property type="evidence" value="ECO:0007669"/>
    <property type="project" value="InterPro"/>
</dbReference>
<sequence>MSGSDSDRSQQELSYYAKDKVKLMKETLKIIKPKRIKAMAPDCIKHLNISEINSMLLEELLGISSKRLTYIFNGEDVDRETSSSDSDDKIDIISLDDISDDDNLELNKSKKNKSNKRKSERGDTVKVKKERTKKSSSINTKKDMDNQSEKSKLMSVLELLELQARARAIRSQLAIETENGKNSKGGEEIIHVKQEDSDSDAVIINSPSHNEIIITSESDLEHEVKKSSIKILSTEGSETASCKDTQSEIKQRKEKLLSKLQKIKLVRHKRTSIESNVNENVHTPNTNTESNLSTDQNEDKPKTDLDGTNDAHYNEIQIASEKDMNCCDNDEIVINLDDDELESMDNV</sequence>
<evidence type="ECO:0000313" key="2">
    <source>
        <dbReference type="EMBL" id="KAK5637890.1"/>
    </source>
</evidence>
<feature type="region of interest" description="Disordered" evidence="1">
    <location>
        <begin position="274"/>
        <end position="309"/>
    </location>
</feature>
<feature type="region of interest" description="Disordered" evidence="1">
    <location>
        <begin position="103"/>
        <end position="150"/>
    </location>
</feature>
<evidence type="ECO:0000256" key="1">
    <source>
        <dbReference type="SAM" id="MobiDB-lite"/>
    </source>
</evidence>
<dbReference type="EMBL" id="JAVRBK010000017">
    <property type="protein sequence ID" value="KAK5637890.1"/>
    <property type="molecule type" value="Genomic_DNA"/>
</dbReference>
<comment type="caution">
    <text evidence="2">The sequence shown here is derived from an EMBL/GenBank/DDBJ whole genome shotgun (WGS) entry which is preliminary data.</text>
</comment>
<proteinExistence type="predicted"/>